<proteinExistence type="predicted"/>
<dbReference type="EMBL" id="QGNW01000156">
    <property type="protein sequence ID" value="RVW90327.1"/>
    <property type="molecule type" value="Genomic_DNA"/>
</dbReference>
<organism evidence="2 3">
    <name type="scientific">Vitis vinifera</name>
    <name type="common">Grape</name>
    <dbReference type="NCBI Taxonomy" id="29760"/>
    <lineage>
        <taxon>Eukaryota</taxon>
        <taxon>Viridiplantae</taxon>
        <taxon>Streptophyta</taxon>
        <taxon>Embryophyta</taxon>
        <taxon>Tracheophyta</taxon>
        <taxon>Spermatophyta</taxon>
        <taxon>Magnoliopsida</taxon>
        <taxon>eudicotyledons</taxon>
        <taxon>Gunneridae</taxon>
        <taxon>Pentapetalae</taxon>
        <taxon>rosids</taxon>
        <taxon>Vitales</taxon>
        <taxon>Vitaceae</taxon>
        <taxon>Viteae</taxon>
        <taxon>Vitis</taxon>
    </lineage>
</organism>
<gene>
    <name evidence="2" type="ORF">CK203_036791</name>
</gene>
<protein>
    <submittedName>
        <fullName evidence="2">Uncharacterized protein</fullName>
    </submittedName>
</protein>
<feature type="compositionally biased region" description="Basic and acidic residues" evidence="1">
    <location>
        <begin position="57"/>
        <end position="74"/>
    </location>
</feature>
<dbReference type="AlphaFoldDB" id="A0A438I0V8"/>
<accession>A0A438I0V8</accession>
<evidence type="ECO:0000313" key="3">
    <source>
        <dbReference type="Proteomes" id="UP000288805"/>
    </source>
</evidence>
<feature type="region of interest" description="Disordered" evidence="1">
    <location>
        <begin position="54"/>
        <end position="92"/>
    </location>
</feature>
<evidence type="ECO:0000313" key="2">
    <source>
        <dbReference type="EMBL" id="RVW90327.1"/>
    </source>
</evidence>
<sequence>MAKESLKKLKKTISIEDYVKESNSLIFEIKDMDMLAAMAAAASCLIDYKLSTSSSLSHKEKGQQQQKRKEESKCSNKNRGNKGKKIDESRAKVVKSTKVQVKNVSRCFICNSSH</sequence>
<reference evidence="2 3" key="1">
    <citation type="journal article" date="2018" name="PLoS Genet.">
        <title>Population sequencing reveals clonal diversity and ancestral inbreeding in the grapevine cultivar Chardonnay.</title>
        <authorList>
            <person name="Roach M.J."/>
            <person name="Johnson D.L."/>
            <person name="Bohlmann J."/>
            <person name="van Vuuren H.J."/>
            <person name="Jones S.J."/>
            <person name="Pretorius I.S."/>
            <person name="Schmidt S.A."/>
            <person name="Borneman A.R."/>
        </authorList>
    </citation>
    <scope>NUCLEOTIDE SEQUENCE [LARGE SCALE GENOMIC DNA]</scope>
    <source>
        <strain evidence="3">cv. Chardonnay</strain>
        <tissue evidence="2">Leaf</tissue>
    </source>
</reference>
<dbReference type="Proteomes" id="UP000288805">
    <property type="component" value="Unassembled WGS sequence"/>
</dbReference>
<evidence type="ECO:0000256" key="1">
    <source>
        <dbReference type="SAM" id="MobiDB-lite"/>
    </source>
</evidence>
<comment type="caution">
    <text evidence="2">The sequence shown here is derived from an EMBL/GenBank/DDBJ whole genome shotgun (WGS) entry which is preliminary data.</text>
</comment>
<name>A0A438I0V8_VITVI</name>